<dbReference type="AlphaFoldDB" id="A0A0X2NLJ1"/>
<organism evidence="1 2">
    <name type="scientific">Corynebacterium variabile</name>
    <dbReference type="NCBI Taxonomy" id="1727"/>
    <lineage>
        <taxon>Bacteria</taxon>
        <taxon>Bacillati</taxon>
        <taxon>Actinomycetota</taxon>
        <taxon>Actinomycetes</taxon>
        <taxon>Mycobacteriales</taxon>
        <taxon>Corynebacteriaceae</taxon>
        <taxon>Corynebacterium</taxon>
    </lineage>
</organism>
<proteinExistence type="predicted"/>
<protein>
    <submittedName>
        <fullName evidence="1">Uncharacterized protein</fullName>
    </submittedName>
</protein>
<evidence type="ECO:0000313" key="2">
    <source>
        <dbReference type="Proteomes" id="UP000182498"/>
    </source>
</evidence>
<gene>
    <name evidence="1" type="ORF">CVAR292_01704</name>
</gene>
<accession>A0A0X2NLJ1</accession>
<dbReference type="Proteomes" id="UP000182498">
    <property type="component" value="Unassembled WGS sequence"/>
</dbReference>
<reference evidence="2" key="1">
    <citation type="submission" date="2015-11" db="EMBL/GenBank/DDBJ databases">
        <authorList>
            <person name="Dugat-Bony E."/>
        </authorList>
    </citation>
    <scope>NUCLEOTIDE SEQUENCE [LARGE SCALE GENOMIC DNA]</scope>
    <source>
        <strain evidence="2">Mu292</strain>
    </source>
</reference>
<dbReference type="EMBL" id="FAUH01000011">
    <property type="protein sequence ID" value="CUU66362.1"/>
    <property type="molecule type" value="Genomic_DNA"/>
</dbReference>
<keyword evidence="2" id="KW-1185">Reference proteome</keyword>
<evidence type="ECO:0000313" key="1">
    <source>
        <dbReference type="EMBL" id="CUU66362.1"/>
    </source>
</evidence>
<name>A0A0X2NLJ1_9CORY</name>
<sequence length="322" mass="35826">MFPHLSRITADMLRDEALRELHRLGFTTTWRPDGYISATRGEDTELIGLDNLSLQTAQAVQAGEDLTREDIATQVHNLLDAMSHRIDPAELSEADFLRQLKVRLVAGDMLTPVAERDSEQFSLSTRPWTDDLVVSLVIDTPTTVMTLPDKTLEARGLTSQADLEDLWHAGYRNLWQELTEAEIDVNEIHGDDPGANFWVIESGSFFLASAVLFLDELLPDWAPDLDTEAGIMVAAPHRHLLLVRSVTSGQDLLAGINTVTSVAVAQFTENPGPVSPKLHLMREGAEVLPFTDITDNDDGQRVIQVYPDAYLMDRINEGRDED</sequence>